<dbReference type="InterPro" id="IPR032466">
    <property type="entry name" value="Metal_Hydrolase"/>
</dbReference>
<dbReference type="InterPro" id="IPR013108">
    <property type="entry name" value="Amidohydro_3"/>
</dbReference>
<dbReference type="PANTHER" id="PTHR11647:SF1">
    <property type="entry name" value="COLLAPSIN RESPONSE MEDIATOR PROTEIN"/>
    <property type="match status" value="1"/>
</dbReference>
<evidence type="ECO:0000313" key="3">
    <source>
        <dbReference type="EMBL" id="SDO19740.1"/>
    </source>
</evidence>
<dbReference type="Proteomes" id="UP000198741">
    <property type="component" value="Chromosome I"/>
</dbReference>
<dbReference type="Gene3D" id="2.30.40.10">
    <property type="entry name" value="Urease, subunit C, domain 1"/>
    <property type="match status" value="1"/>
</dbReference>
<dbReference type="SUPFAM" id="SSF51556">
    <property type="entry name" value="Metallo-dependent hydrolases"/>
    <property type="match status" value="1"/>
</dbReference>
<dbReference type="PANTHER" id="PTHR11647">
    <property type="entry name" value="HYDRANTOINASE/DIHYDROPYRIMIDINASE FAMILY MEMBER"/>
    <property type="match status" value="1"/>
</dbReference>
<dbReference type="SUPFAM" id="SSF51338">
    <property type="entry name" value="Composite domain of metallo-dependent hydrolases"/>
    <property type="match status" value="1"/>
</dbReference>
<dbReference type="InterPro" id="IPR011059">
    <property type="entry name" value="Metal-dep_hydrolase_composite"/>
</dbReference>
<name>A0A1H0HKW3_9ACTN</name>
<dbReference type="EMBL" id="LT629710">
    <property type="protein sequence ID" value="SDO19740.1"/>
    <property type="molecule type" value="Genomic_DNA"/>
</dbReference>
<feature type="region of interest" description="Disordered" evidence="1">
    <location>
        <begin position="502"/>
        <end position="528"/>
    </location>
</feature>
<dbReference type="GO" id="GO:0016812">
    <property type="term" value="F:hydrolase activity, acting on carbon-nitrogen (but not peptide) bonds, in cyclic amides"/>
    <property type="evidence" value="ECO:0007669"/>
    <property type="project" value="TreeGrafter"/>
</dbReference>
<evidence type="ECO:0000313" key="4">
    <source>
        <dbReference type="Proteomes" id="UP000198741"/>
    </source>
</evidence>
<organism evidence="3 4">
    <name type="scientific">Nakamurella panacisegetis</name>
    <dbReference type="NCBI Taxonomy" id="1090615"/>
    <lineage>
        <taxon>Bacteria</taxon>
        <taxon>Bacillati</taxon>
        <taxon>Actinomycetota</taxon>
        <taxon>Actinomycetes</taxon>
        <taxon>Nakamurellales</taxon>
        <taxon>Nakamurellaceae</taxon>
        <taxon>Nakamurella</taxon>
    </lineage>
</organism>
<feature type="domain" description="Amidohydrolase 3" evidence="2">
    <location>
        <begin position="42"/>
        <end position="500"/>
    </location>
</feature>
<evidence type="ECO:0000256" key="1">
    <source>
        <dbReference type="SAM" id="MobiDB-lite"/>
    </source>
</evidence>
<gene>
    <name evidence="3" type="ORF">SAMN04515671_0110</name>
</gene>
<dbReference type="AlphaFoldDB" id="A0A1H0HKW3"/>
<dbReference type="Pfam" id="PF07969">
    <property type="entry name" value="Amidohydro_3"/>
    <property type="match status" value="1"/>
</dbReference>
<proteinExistence type="predicted"/>
<accession>A0A1H0HKW3</accession>
<sequence>MILRGGIVVDGADTGERRADVAVAGQRVTAVGAVDPEPGDLVVDCTDRLVLPGLIDAHSHADAAVFDPAVADALLRQGVTTVIAGQDGVSFAPGDGRYATAYFGALNGAHPTYRGSTVADLLDGWSGGSPVNVGYLVPHGTVRQLVMGDADRPPTPPELAEMARHVAHGLAEGALGLSTGLDYAPGCFADTAELVELARPVARAGALYVTHMRGGYEANLASGIDEVCEIARAADVPVHVSHLHGPVHLISSRVDAALDDGIDLTFDAYPYRRGCSLLAMPMLPPDLLRLGARRAAEQLRDPAVRCRVTREWLPLMALRPDLGPAWAQNITLAGIGTAEFAWAEGLTLAQAAARVDSDPGDFGLTLIAASDLAVSAVLKVPHQRPVAEFGEIFAHRAHLGSSDGIYLGGHPHPRGWGTFARYLGRHVRERRDMTWSQAAAHLAGRTAARHGLGDRGRIVVGAAADLVVVDPATVVDRADYDHPRRTAVGIDDVLVNGTPVLRGGLSTGERPGEGLRRNAPAAPGSWPA</sequence>
<keyword evidence="4" id="KW-1185">Reference proteome</keyword>
<protein>
    <submittedName>
        <fullName evidence="3">N-acyl-D-amino-acid deacylase</fullName>
    </submittedName>
</protein>
<evidence type="ECO:0000259" key="2">
    <source>
        <dbReference type="Pfam" id="PF07969"/>
    </source>
</evidence>
<dbReference type="STRING" id="1090615.SAMN04515671_0110"/>
<dbReference type="InterPro" id="IPR050378">
    <property type="entry name" value="Metallo-dep_Hydrolases_sf"/>
</dbReference>
<reference evidence="3 4" key="1">
    <citation type="submission" date="2016-10" db="EMBL/GenBank/DDBJ databases">
        <authorList>
            <person name="de Groot N.N."/>
        </authorList>
    </citation>
    <scope>NUCLEOTIDE SEQUENCE [LARGE SCALE GENOMIC DNA]</scope>
    <source>
        <strain evidence="4">P4-7,KCTC 19426,CECT 7604</strain>
    </source>
</reference>
<dbReference type="Gene3D" id="3.20.20.140">
    <property type="entry name" value="Metal-dependent hydrolases"/>
    <property type="match status" value="2"/>
</dbReference>
<dbReference type="GO" id="GO:0005829">
    <property type="term" value="C:cytosol"/>
    <property type="evidence" value="ECO:0007669"/>
    <property type="project" value="TreeGrafter"/>
</dbReference>